<evidence type="ECO:0000256" key="1">
    <source>
        <dbReference type="ARBA" id="ARBA00004651"/>
    </source>
</evidence>
<dbReference type="SMART" id="SM00382">
    <property type="entry name" value="AAA"/>
    <property type="match status" value="1"/>
</dbReference>
<keyword evidence="6 8" id="KW-1133">Transmembrane helix</keyword>
<feature type="transmembrane region" description="Helical" evidence="8">
    <location>
        <begin position="175"/>
        <end position="193"/>
    </location>
</feature>
<dbReference type="AlphaFoldDB" id="A0A167AS02"/>
<dbReference type="CDD" id="cd18545">
    <property type="entry name" value="ABC_6TM_YknV_like"/>
    <property type="match status" value="1"/>
</dbReference>
<evidence type="ECO:0000259" key="10">
    <source>
        <dbReference type="PROSITE" id="PS50929"/>
    </source>
</evidence>
<evidence type="ECO:0000256" key="8">
    <source>
        <dbReference type="SAM" id="Phobius"/>
    </source>
</evidence>
<feature type="domain" description="ABC transporter" evidence="9">
    <location>
        <begin position="352"/>
        <end position="586"/>
    </location>
</feature>
<dbReference type="STRING" id="1763538.LPB68_16695"/>
<dbReference type="EMBL" id="LSFN01000040">
    <property type="protein sequence ID" value="OAB71364.1"/>
    <property type="molecule type" value="Genomic_DNA"/>
</dbReference>
<feature type="transmembrane region" description="Helical" evidence="8">
    <location>
        <begin position="255"/>
        <end position="281"/>
    </location>
</feature>
<dbReference type="InterPro" id="IPR036640">
    <property type="entry name" value="ABC1_TM_sf"/>
</dbReference>
<evidence type="ECO:0000256" key="6">
    <source>
        <dbReference type="ARBA" id="ARBA00022989"/>
    </source>
</evidence>
<keyword evidence="3 8" id="KW-0812">Transmembrane</keyword>
<dbReference type="GO" id="GO:0005886">
    <property type="term" value="C:plasma membrane"/>
    <property type="evidence" value="ECO:0007669"/>
    <property type="project" value="UniProtKB-SubCell"/>
</dbReference>
<dbReference type="PROSITE" id="PS50893">
    <property type="entry name" value="ABC_TRANSPORTER_2"/>
    <property type="match status" value="1"/>
</dbReference>
<dbReference type="Pfam" id="PF00664">
    <property type="entry name" value="ABC_membrane"/>
    <property type="match status" value="1"/>
</dbReference>
<dbReference type="InterPro" id="IPR003593">
    <property type="entry name" value="AAA+_ATPase"/>
</dbReference>
<dbReference type="FunFam" id="3.40.50.300:FF:000287">
    <property type="entry name" value="Multidrug ABC transporter ATP-binding protein"/>
    <property type="match status" value="1"/>
</dbReference>
<comment type="caution">
    <text evidence="11">The sequence shown here is derived from an EMBL/GenBank/DDBJ whole genome shotgun (WGS) entry which is preliminary data.</text>
</comment>
<dbReference type="RefSeq" id="WP_068661113.1">
    <property type="nucleotide sequence ID" value="NZ_CP017770.1"/>
</dbReference>
<comment type="subcellular location">
    <subcellularLocation>
        <location evidence="1">Cell membrane</location>
        <topology evidence="1">Multi-pass membrane protein</topology>
    </subcellularLocation>
</comment>
<proteinExistence type="predicted"/>
<dbReference type="InterPro" id="IPR017871">
    <property type="entry name" value="ABC_transporter-like_CS"/>
</dbReference>
<dbReference type="InterPro" id="IPR003439">
    <property type="entry name" value="ABC_transporter-like_ATP-bd"/>
</dbReference>
<gene>
    <name evidence="11" type="ORF">PNBC_19565</name>
</gene>
<dbReference type="KEGG" id="pcx:LPB68_16695"/>
<dbReference type="Gene3D" id="3.40.50.300">
    <property type="entry name" value="P-loop containing nucleotide triphosphate hydrolases"/>
    <property type="match status" value="1"/>
</dbReference>
<evidence type="ECO:0000313" key="12">
    <source>
        <dbReference type="Proteomes" id="UP000077134"/>
    </source>
</evidence>
<evidence type="ECO:0000259" key="9">
    <source>
        <dbReference type="PROSITE" id="PS50893"/>
    </source>
</evidence>
<reference evidence="11 12" key="1">
    <citation type="submission" date="2016-02" db="EMBL/GenBank/DDBJ databases">
        <title>Paenibacillus sp. LPB0068, isolated from Crassostrea gigas.</title>
        <authorList>
            <person name="Shin S.-K."/>
            <person name="Yi H."/>
        </authorList>
    </citation>
    <scope>NUCLEOTIDE SEQUENCE [LARGE SCALE GENOMIC DNA]</scope>
    <source>
        <strain evidence="11 12">LPB0068</strain>
    </source>
</reference>
<organism evidence="11 12">
    <name type="scientific">Paenibacillus crassostreae</name>
    <dbReference type="NCBI Taxonomy" id="1763538"/>
    <lineage>
        <taxon>Bacteria</taxon>
        <taxon>Bacillati</taxon>
        <taxon>Bacillota</taxon>
        <taxon>Bacilli</taxon>
        <taxon>Bacillales</taxon>
        <taxon>Paenibacillaceae</taxon>
        <taxon>Paenibacillus</taxon>
    </lineage>
</organism>
<keyword evidence="2" id="KW-0813">Transport</keyword>
<keyword evidence="5 11" id="KW-0067">ATP-binding</keyword>
<feature type="domain" description="ABC transmembrane type-1" evidence="10">
    <location>
        <begin position="36"/>
        <end position="318"/>
    </location>
</feature>
<dbReference type="OrthoDB" id="9770415at2"/>
<evidence type="ECO:0000256" key="5">
    <source>
        <dbReference type="ARBA" id="ARBA00022840"/>
    </source>
</evidence>
<dbReference type="PANTHER" id="PTHR43394">
    <property type="entry name" value="ATP-DEPENDENT PERMEASE MDL1, MITOCHONDRIAL"/>
    <property type="match status" value="1"/>
</dbReference>
<dbReference type="PANTHER" id="PTHR43394:SF1">
    <property type="entry name" value="ATP-BINDING CASSETTE SUB-FAMILY B MEMBER 10, MITOCHONDRIAL"/>
    <property type="match status" value="1"/>
</dbReference>
<dbReference type="GO" id="GO:0016887">
    <property type="term" value="F:ATP hydrolysis activity"/>
    <property type="evidence" value="ECO:0007669"/>
    <property type="project" value="InterPro"/>
</dbReference>
<feature type="transmembrane region" description="Helical" evidence="8">
    <location>
        <begin position="36"/>
        <end position="60"/>
    </location>
</feature>
<evidence type="ECO:0000256" key="3">
    <source>
        <dbReference type="ARBA" id="ARBA00022692"/>
    </source>
</evidence>
<dbReference type="GO" id="GO:0015421">
    <property type="term" value="F:ABC-type oligopeptide transporter activity"/>
    <property type="evidence" value="ECO:0007669"/>
    <property type="project" value="TreeGrafter"/>
</dbReference>
<dbReference type="InterPro" id="IPR027417">
    <property type="entry name" value="P-loop_NTPase"/>
</dbReference>
<evidence type="ECO:0000313" key="11">
    <source>
        <dbReference type="EMBL" id="OAB71364.1"/>
    </source>
</evidence>
<dbReference type="Gene3D" id="1.20.1560.10">
    <property type="entry name" value="ABC transporter type 1, transmembrane domain"/>
    <property type="match status" value="1"/>
</dbReference>
<evidence type="ECO:0000256" key="4">
    <source>
        <dbReference type="ARBA" id="ARBA00022741"/>
    </source>
</evidence>
<dbReference type="Pfam" id="PF00005">
    <property type="entry name" value="ABC_tran"/>
    <property type="match status" value="1"/>
</dbReference>
<keyword evidence="12" id="KW-1185">Reference proteome</keyword>
<dbReference type="SUPFAM" id="SSF90123">
    <property type="entry name" value="ABC transporter transmembrane region"/>
    <property type="match status" value="1"/>
</dbReference>
<dbReference type="GO" id="GO:0005524">
    <property type="term" value="F:ATP binding"/>
    <property type="evidence" value="ECO:0007669"/>
    <property type="project" value="UniProtKB-KW"/>
</dbReference>
<accession>A0A167AS02</accession>
<dbReference type="Proteomes" id="UP000077134">
    <property type="component" value="Unassembled WGS sequence"/>
</dbReference>
<dbReference type="PROSITE" id="PS00211">
    <property type="entry name" value="ABC_TRANSPORTER_1"/>
    <property type="match status" value="1"/>
</dbReference>
<keyword evidence="4" id="KW-0547">Nucleotide-binding</keyword>
<name>A0A167AS02_9BACL</name>
<dbReference type="SUPFAM" id="SSF52540">
    <property type="entry name" value="P-loop containing nucleoside triphosphate hydrolases"/>
    <property type="match status" value="1"/>
</dbReference>
<sequence length="593" mass="66474">MARNKFDIDENLESPFDIRHFRRALVYIKKQKKPMILAFVLSALSAGIALSAPLILQHVVDVTIPDKDVYSLVGWSALMLATIVVSVILATIRSRIMTTVGQDIIFDIRTDLFKHLQELPFKYYDDRPQGKILIRVVNYVNSVSDVLSNGIINFILEIVNLIFIAIFMFAVDVRLSFVILAGLPVFLGVMLLIKTRQRRAWQAVSNKSSNLNAYLQESISGIGVTQIFSREQRNEGIFTRLASNFRLEWMRALRYNALIPFTVDNLATIVTTMIYLVGLLALSPKDVTFGVILAMGSYAARFWQPILNLSNLYNSFINAVAYLERIFETLDEPVTVSDVPEAKELPSIRGNVTFDNVTFAYDPGVNILENLSFDVKPGESIALVGPTGAGKTTVVNLISRFYNLTGGSILIDGHDISQVKLKSLRSQMGIMLQDSFIFSGTILDNIRYGRLDATEEEIIAAAKTVCADEFIREFEQGYLTEVNERGSKLSQGQRQLISFARTLLADPRVLILDEATSSIDAKTERLLQQGLNELLKGRTSFIIAHRLSTIKNCDRIMFVSDKGIAECGSHDELMAQRGLYYRLYSAQKMEAQV</sequence>
<evidence type="ECO:0000256" key="7">
    <source>
        <dbReference type="ARBA" id="ARBA00023136"/>
    </source>
</evidence>
<dbReference type="InterPro" id="IPR011527">
    <property type="entry name" value="ABC1_TM_dom"/>
</dbReference>
<keyword evidence="7 8" id="KW-0472">Membrane</keyword>
<feature type="transmembrane region" description="Helical" evidence="8">
    <location>
        <begin position="72"/>
        <end position="92"/>
    </location>
</feature>
<dbReference type="InterPro" id="IPR039421">
    <property type="entry name" value="Type_1_exporter"/>
</dbReference>
<feature type="transmembrane region" description="Helical" evidence="8">
    <location>
        <begin position="151"/>
        <end position="169"/>
    </location>
</feature>
<protein>
    <submittedName>
        <fullName evidence="11">Multidrug ABC transporter ATP-binding protein</fullName>
    </submittedName>
</protein>
<dbReference type="PROSITE" id="PS50929">
    <property type="entry name" value="ABC_TM1F"/>
    <property type="match status" value="1"/>
</dbReference>
<evidence type="ECO:0000256" key="2">
    <source>
        <dbReference type="ARBA" id="ARBA00022448"/>
    </source>
</evidence>